<feature type="domain" description="PLD phosphodiesterase" evidence="2">
    <location>
        <begin position="142"/>
        <end position="169"/>
    </location>
</feature>
<sequence>MNLYFTYLQPFLRFAGFLSLIKEGIDSLSQSPKLSSDMRPETPVQLFFEGDHFCDALIDDLRRAERSVLMEFYIFNYDHSGTHLLSVLKDLSVNHDVHVRLMLDGIGSRSALPAIYAFLAGTGVELAVYKPVSLFSIFRSGMHRRNHRKIVLIDRRICYVGGMNIKDENSHRLSGPSRWRDTMMRIEKNDRNRSFFRFLFAGMLLLFQSVRYGVYPLSLSNMLRVRAKSIRSIAALRVRLKQWHRRSILTEPNLYTTLFRRDRASYRRNYFRLLRSAKKQMFLSSPYFVANHRLTRLLRMKARSGVDVRILTAGTTDVWSARQAGRATYDALLRSGVRVFEMEGRVFHAKQSLIDDVSVIGSGNLDYRSFLHNQEVMVQCTDPDLAKSLILQWGIDINEAREIHLSEWRRRSLWQKISEKLCYGFRYYL</sequence>
<reference evidence="3 4" key="1">
    <citation type="submission" date="2011-10" db="EMBL/GenBank/DDBJ databases">
        <title>The Improved High-Quality Draft genome of Leptonema illini DSM 21528.</title>
        <authorList>
            <consortium name="US DOE Joint Genome Institute (JGI-PGF)"/>
            <person name="Lucas S."/>
            <person name="Copeland A."/>
            <person name="Lapidus A."/>
            <person name="Glavina del Rio T."/>
            <person name="Dalin E."/>
            <person name="Tice H."/>
            <person name="Bruce D."/>
            <person name="Goodwin L."/>
            <person name="Pitluck S."/>
            <person name="Peters L."/>
            <person name="Mikhailova N."/>
            <person name="Held B."/>
            <person name="Kyrpides N."/>
            <person name="Mavromatis K."/>
            <person name="Ivanova N."/>
            <person name="Markowitz V."/>
            <person name="Cheng J.-F."/>
            <person name="Hugenholtz P."/>
            <person name="Woyke T."/>
            <person name="Wu D."/>
            <person name="Gronow S."/>
            <person name="Wellnitz S."/>
            <person name="Brambilla E.-M."/>
            <person name="Klenk H.-P."/>
            <person name="Eisen J.A."/>
        </authorList>
    </citation>
    <scope>NUCLEOTIDE SEQUENCE [LARGE SCALE GENOMIC DNA]</scope>
    <source>
        <strain evidence="3 4">DSM 21528</strain>
    </source>
</reference>
<feature type="transmembrane region" description="Helical" evidence="1">
    <location>
        <begin position="194"/>
        <end position="214"/>
    </location>
</feature>
<dbReference type="PANTHER" id="PTHR21248">
    <property type="entry name" value="CARDIOLIPIN SYNTHASE"/>
    <property type="match status" value="1"/>
</dbReference>
<evidence type="ECO:0000259" key="2">
    <source>
        <dbReference type="PROSITE" id="PS50035"/>
    </source>
</evidence>
<dbReference type="STRING" id="183.GCA_002009735_02891"/>
<dbReference type="PROSITE" id="PS50035">
    <property type="entry name" value="PLD"/>
    <property type="match status" value="2"/>
</dbReference>
<organism evidence="3 4">
    <name type="scientific">Leptonema illini DSM 21528</name>
    <dbReference type="NCBI Taxonomy" id="929563"/>
    <lineage>
        <taxon>Bacteria</taxon>
        <taxon>Pseudomonadati</taxon>
        <taxon>Spirochaetota</taxon>
        <taxon>Spirochaetia</taxon>
        <taxon>Leptospirales</taxon>
        <taxon>Leptospiraceae</taxon>
        <taxon>Leptonema</taxon>
    </lineage>
</organism>
<keyword evidence="4" id="KW-1185">Reference proteome</keyword>
<dbReference type="SMART" id="SM00155">
    <property type="entry name" value="PLDc"/>
    <property type="match status" value="2"/>
</dbReference>
<dbReference type="Pfam" id="PF13091">
    <property type="entry name" value="PLDc_2"/>
    <property type="match status" value="2"/>
</dbReference>
<dbReference type="Proteomes" id="UP000005737">
    <property type="component" value="Unassembled WGS sequence"/>
</dbReference>
<evidence type="ECO:0000256" key="1">
    <source>
        <dbReference type="SAM" id="Phobius"/>
    </source>
</evidence>
<dbReference type="CDD" id="cd09110">
    <property type="entry name" value="PLDc_CLS_1"/>
    <property type="match status" value="1"/>
</dbReference>
<dbReference type="InterPro" id="IPR025202">
    <property type="entry name" value="PLD-like_dom"/>
</dbReference>
<evidence type="ECO:0000313" key="4">
    <source>
        <dbReference type="Proteomes" id="UP000005737"/>
    </source>
</evidence>
<dbReference type="SUPFAM" id="SSF56024">
    <property type="entry name" value="Phospholipase D/nuclease"/>
    <property type="match status" value="2"/>
</dbReference>
<dbReference type="HOGENOM" id="CLU_038053_0_2_12"/>
<feature type="transmembrane region" description="Helical" evidence="1">
    <location>
        <begin position="114"/>
        <end position="138"/>
    </location>
</feature>
<dbReference type="EMBL" id="JH597773">
    <property type="protein sequence ID" value="EHQ06477.1"/>
    <property type="molecule type" value="Genomic_DNA"/>
</dbReference>
<dbReference type="GO" id="GO:0030572">
    <property type="term" value="F:phosphatidyltransferase activity"/>
    <property type="evidence" value="ECO:0007669"/>
    <property type="project" value="UniProtKB-ARBA"/>
</dbReference>
<dbReference type="GO" id="GO:0032049">
    <property type="term" value="P:cardiolipin biosynthetic process"/>
    <property type="evidence" value="ECO:0007669"/>
    <property type="project" value="UniProtKB-ARBA"/>
</dbReference>
<dbReference type="Gene3D" id="3.30.870.10">
    <property type="entry name" value="Endonuclease Chain A"/>
    <property type="match status" value="2"/>
</dbReference>
<keyword evidence="1" id="KW-0472">Membrane</keyword>
<accession>H2CD07</accession>
<evidence type="ECO:0000313" key="3">
    <source>
        <dbReference type="EMBL" id="EHQ06477.1"/>
    </source>
</evidence>
<dbReference type="AlphaFoldDB" id="H2CD07"/>
<dbReference type="PANTHER" id="PTHR21248:SF22">
    <property type="entry name" value="PHOSPHOLIPASE D"/>
    <property type="match status" value="1"/>
</dbReference>
<dbReference type="InterPro" id="IPR001736">
    <property type="entry name" value="PLipase_D/transphosphatidylase"/>
</dbReference>
<keyword evidence="1" id="KW-0812">Transmembrane</keyword>
<feature type="domain" description="PLD phosphodiesterase" evidence="2">
    <location>
        <begin position="343"/>
        <end position="369"/>
    </location>
</feature>
<protein>
    <submittedName>
        <fullName evidence="3">Phospholipase D/Transphosphatidylase</fullName>
    </submittedName>
</protein>
<proteinExistence type="predicted"/>
<gene>
    <name evidence="3" type="ORF">Lepil_1794</name>
</gene>
<dbReference type="CDD" id="cd09159">
    <property type="entry name" value="PLDc_ybhO_like_2"/>
    <property type="match status" value="1"/>
</dbReference>
<name>H2CD07_9LEPT</name>
<keyword evidence="1" id="KW-1133">Transmembrane helix</keyword>